<organism evidence="3 4">
    <name type="scientific">Saccharopolyspora phatthalungensis</name>
    <dbReference type="NCBI Taxonomy" id="664693"/>
    <lineage>
        <taxon>Bacteria</taxon>
        <taxon>Bacillati</taxon>
        <taxon>Actinomycetota</taxon>
        <taxon>Actinomycetes</taxon>
        <taxon>Pseudonocardiales</taxon>
        <taxon>Pseudonocardiaceae</taxon>
        <taxon>Saccharopolyspora</taxon>
    </lineage>
</organism>
<dbReference type="PANTHER" id="PTHR42951:SF22">
    <property type="entry name" value="METALLO BETA-LACTAMASE SUPERFAMILY LIPOPROTEIN"/>
    <property type="match status" value="1"/>
</dbReference>
<accession>A0A840QA74</accession>
<feature type="region of interest" description="Disordered" evidence="1">
    <location>
        <begin position="1"/>
        <end position="23"/>
    </location>
</feature>
<evidence type="ECO:0000259" key="2">
    <source>
        <dbReference type="SMART" id="SM00849"/>
    </source>
</evidence>
<evidence type="ECO:0000313" key="3">
    <source>
        <dbReference type="EMBL" id="MBB5157316.1"/>
    </source>
</evidence>
<name>A0A840QA74_9PSEU</name>
<dbReference type="PANTHER" id="PTHR42951">
    <property type="entry name" value="METALLO-BETA-LACTAMASE DOMAIN-CONTAINING"/>
    <property type="match status" value="1"/>
</dbReference>
<keyword evidence="4" id="KW-1185">Reference proteome</keyword>
<dbReference type="SMART" id="SM00849">
    <property type="entry name" value="Lactamase_B"/>
    <property type="match status" value="1"/>
</dbReference>
<dbReference type="Pfam" id="PF00753">
    <property type="entry name" value="Lactamase_B"/>
    <property type="match status" value="1"/>
</dbReference>
<sequence length="326" mass="36583">MSVIPPSNPLRESQPHVAPSATDVLPPGTKIDELFERNMTEPYVLQRLSPRVWWVSVTNYTTVFLVGEESVLLFDAPLKRYDGVVSAVSAVTDKPISTIVYSHFHTDHLDDIDRYVQAAQDEGRTLRLVASEQTDAKLAAARSILPRPTQTVSWPNGSFDFEGSRVELHGFEWAAHTEDHAAWLLPSERVVHVPDLISPDQPPFWRFAANERFLFTRDNLDAVDKLEWDHLSGGHGNVGDHGDLAAEQEFIAELLAVCENEVSRNPLEAYVDPELGSHTAWFAKFLETTSAQAADKLREKYGHMYGFESSIRANAEAVTLHLVQYH</sequence>
<dbReference type="RefSeq" id="WP_184728286.1">
    <property type="nucleotide sequence ID" value="NZ_JACHIW010000001.1"/>
</dbReference>
<evidence type="ECO:0000256" key="1">
    <source>
        <dbReference type="SAM" id="MobiDB-lite"/>
    </source>
</evidence>
<dbReference type="InterPro" id="IPR050855">
    <property type="entry name" value="NDM-1-like"/>
</dbReference>
<dbReference type="Proteomes" id="UP000584374">
    <property type="component" value="Unassembled WGS sequence"/>
</dbReference>
<dbReference type="AlphaFoldDB" id="A0A840QA74"/>
<proteinExistence type="predicted"/>
<dbReference type="Gene3D" id="3.60.15.10">
    <property type="entry name" value="Ribonuclease Z/Hydroxyacylglutathione hydrolase-like"/>
    <property type="match status" value="1"/>
</dbReference>
<dbReference type="InterPro" id="IPR001279">
    <property type="entry name" value="Metallo-B-lactamas"/>
</dbReference>
<feature type="domain" description="Metallo-beta-lactamase" evidence="2">
    <location>
        <begin position="59"/>
        <end position="235"/>
    </location>
</feature>
<evidence type="ECO:0000313" key="4">
    <source>
        <dbReference type="Proteomes" id="UP000584374"/>
    </source>
</evidence>
<dbReference type="SUPFAM" id="SSF56281">
    <property type="entry name" value="Metallo-hydrolase/oxidoreductase"/>
    <property type="match status" value="1"/>
</dbReference>
<protein>
    <submittedName>
        <fullName evidence="3">Glyoxylase-like metal-dependent hydrolase (Beta-lactamase superfamily II)</fullName>
    </submittedName>
</protein>
<reference evidence="3 4" key="1">
    <citation type="submission" date="2020-08" db="EMBL/GenBank/DDBJ databases">
        <title>Sequencing the genomes of 1000 actinobacteria strains.</title>
        <authorList>
            <person name="Klenk H.-P."/>
        </authorList>
    </citation>
    <scope>NUCLEOTIDE SEQUENCE [LARGE SCALE GENOMIC DNA]</scope>
    <source>
        <strain evidence="3 4">DSM 45584</strain>
    </source>
</reference>
<keyword evidence="3" id="KW-0378">Hydrolase</keyword>
<dbReference type="EMBL" id="JACHIW010000001">
    <property type="protein sequence ID" value="MBB5157316.1"/>
    <property type="molecule type" value="Genomic_DNA"/>
</dbReference>
<gene>
    <name evidence="3" type="ORF">BJ970_004850</name>
</gene>
<comment type="caution">
    <text evidence="3">The sequence shown here is derived from an EMBL/GenBank/DDBJ whole genome shotgun (WGS) entry which is preliminary data.</text>
</comment>
<dbReference type="InterPro" id="IPR036866">
    <property type="entry name" value="RibonucZ/Hydroxyglut_hydro"/>
</dbReference>
<dbReference type="GO" id="GO:0016787">
    <property type="term" value="F:hydrolase activity"/>
    <property type="evidence" value="ECO:0007669"/>
    <property type="project" value="UniProtKB-KW"/>
</dbReference>